<dbReference type="Pfam" id="PF04909">
    <property type="entry name" value="Amidohydro_2"/>
    <property type="match status" value="1"/>
</dbReference>
<comment type="similarity">
    <text evidence="1">Belongs to the metallo-dependent hydrolases superfamily.</text>
</comment>
<name>A0A152A2Q0_TIELA</name>
<dbReference type="AlphaFoldDB" id="A0A152A2Q0"/>
<evidence type="ECO:0000259" key="2">
    <source>
        <dbReference type="Pfam" id="PF04909"/>
    </source>
</evidence>
<keyword evidence="4" id="KW-1185">Reference proteome</keyword>
<evidence type="ECO:0000313" key="3">
    <source>
        <dbReference type="EMBL" id="KYR00341.1"/>
    </source>
</evidence>
<dbReference type="STRING" id="361077.A0A152A2Q0"/>
<dbReference type="OMA" id="DWPVCLV"/>
<evidence type="ECO:0000313" key="4">
    <source>
        <dbReference type="Proteomes" id="UP000076078"/>
    </source>
</evidence>
<gene>
    <name evidence="3" type="ORF">DLAC_03085</name>
</gene>
<sequence length="289" mass="34060">MKVLDSHHHIWKLNNRDWYGWLKPEMTKLYKDYDIKDYRESIEVTDIEGSILVQAADTHNETLFMIKESIGSNGLVKGVVGWFDMVTEIEIVQQLVQSPTSNLVAIRPMLQDLPDDNWILNENLQPMIQLMIREQLVFDALVFPRHLPYLITFYQRHNPHLKMVIDHCAKPDINGLSLDNQWCQSMKWFATNTNVNVKLSGLLTQIQNIENKTDKEIKDVLYPYFEFLLSNFTSRRLIWGSDWPVINISNHSLSYWLQCSQSILKQLNCTQDDLNDIYYNNAKQYYNLK</sequence>
<dbReference type="InterPro" id="IPR032466">
    <property type="entry name" value="Metal_Hydrolase"/>
</dbReference>
<organism evidence="3 4">
    <name type="scientific">Tieghemostelium lacteum</name>
    <name type="common">Slime mold</name>
    <name type="synonym">Dictyostelium lacteum</name>
    <dbReference type="NCBI Taxonomy" id="361077"/>
    <lineage>
        <taxon>Eukaryota</taxon>
        <taxon>Amoebozoa</taxon>
        <taxon>Evosea</taxon>
        <taxon>Eumycetozoa</taxon>
        <taxon>Dictyostelia</taxon>
        <taxon>Dictyosteliales</taxon>
        <taxon>Raperosteliaceae</taxon>
        <taxon>Tieghemostelium</taxon>
    </lineage>
</organism>
<dbReference type="PANTHER" id="PTHR43569:SF2">
    <property type="entry name" value="AMIDOHYDROLASE-RELATED DOMAIN-CONTAINING PROTEIN"/>
    <property type="match status" value="1"/>
</dbReference>
<evidence type="ECO:0000256" key="1">
    <source>
        <dbReference type="ARBA" id="ARBA00038310"/>
    </source>
</evidence>
<protein>
    <recommendedName>
        <fullName evidence="2">Amidohydrolase-related domain-containing protein</fullName>
    </recommendedName>
</protein>
<dbReference type="GO" id="GO:0016787">
    <property type="term" value="F:hydrolase activity"/>
    <property type="evidence" value="ECO:0007669"/>
    <property type="project" value="InterPro"/>
</dbReference>
<dbReference type="InParanoid" id="A0A152A2Q0"/>
<dbReference type="Proteomes" id="UP000076078">
    <property type="component" value="Unassembled WGS sequence"/>
</dbReference>
<feature type="domain" description="Amidohydrolase-related" evidence="2">
    <location>
        <begin position="5"/>
        <end position="288"/>
    </location>
</feature>
<accession>A0A152A2Q0</accession>
<dbReference type="InterPro" id="IPR052350">
    <property type="entry name" value="Metallo-dep_Lactonases"/>
</dbReference>
<reference evidence="3 4" key="1">
    <citation type="submission" date="2015-12" db="EMBL/GenBank/DDBJ databases">
        <title>Dictyostelia acquired genes for synthesis and detection of signals that induce cell-type specialization by lateral gene transfer from prokaryotes.</title>
        <authorList>
            <person name="Gloeckner G."/>
            <person name="Schaap P."/>
        </authorList>
    </citation>
    <scope>NUCLEOTIDE SEQUENCE [LARGE SCALE GENOMIC DNA]</scope>
    <source>
        <strain evidence="3 4">TK</strain>
    </source>
</reference>
<dbReference type="PANTHER" id="PTHR43569">
    <property type="entry name" value="AMIDOHYDROLASE"/>
    <property type="match status" value="1"/>
</dbReference>
<dbReference type="EMBL" id="LODT01000015">
    <property type="protein sequence ID" value="KYR00341.1"/>
    <property type="molecule type" value="Genomic_DNA"/>
</dbReference>
<dbReference type="InterPro" id="IPR006680">
    <property type="entry name" value="Amidohydro-rel"/>
</dbReference>
<comment type="caution">
    <text evidence="3">The sequence shown here is derived from an EMBL/GenBank/DDBJ whole genome shotgun (WGS) entry which is preliminary data.</text>
</comment>
<dbReference type="Gene3D" id="3.20.20.140">
    <property type="entry name" value="Metal-dependent hydrolases"/>
    <property type="match status" value="1"/>
</dbReference>
<dbReference type="SUPFAM" id="SSF51556">
    <property type="entry name" value="Metallo-dependent hydrolases"/>
    <property type="match status" value="1"/>
</dbReference>
<proteinExistence type="inferred from homology"/>
<dbReference type="OrthoDB" id="2135488at2759"/>